<proteinExistence type="predicted"/>
<accession>A0AAE4ZBJ4</accession>
<dbReference type="AlphaFoldDB" id="A0AAE4ZBJ4"/>
<organism evidence="1 2">
    <name type="scientific">Candidatus Kutchimonas denitrificans</name>
    <dbReference type="NCBI Taxonomy" id="3056748"/>
    <lineage>
        <taxon>Bacteria</taxon>
        <taxon>Pseudomonadati</taxon>
        <taxon>Gemmatimonadota</taxon>
        <taxon>Gemmatimonadia</taxon>
        <taxon>Candidatus Palauibacterales</taxon>
        <taxon>Candidatus Palauibacteraceae</taxon>
        <taxon>Candidatus Kutchimonas</taxon>
    </lineage>
</organism>
<evidence type="ECO:0000313" key="2">
    <source>
        <dbReference type="Proteomes" id="UP000702544"/>
    </source>
</evidence>
<sequence length="87" mass="9669">MLPWLKRNAGWIAFSALVALVARQELRRTPTVDGPHIEVSEPRPAISYGAIHLTTRVTLSDSLCPVDAMYEVPGKMKVVLGCPREER</sequence>
<gene>
    <name evidence="1" type="ORF">GWO12_16805</name>
</gene>
<dbReference type="Proteomes" id="UP000702544">
    <property type="component" value="Unassembled WGS sequence"/>
</dbReference>
<evidence type="ECO:0000313" key="1">
    <source>
        <dbReference type="EMBL" id="NIR76738.1"/>
    </source>
</evidence>
<dbReference type="EMBL" id="JAACAK010000148">
    <property type="protein sequence ID" value="NIR76738.1"/>
    <property type="molecule type" value="Genomic_DNA"/>
</dbReference>
<reference evidence="1 2" key="1">
    <citation type="submission" date="2020-01" db="EMBL/GenBank/DDBJ databases">
        <title>Genomes assembled from Gulf of Kutch pelagic sediment metagenomes.</title>
        <authorList>
            <person name="Chandrashekar M."/>
            <person name="Mahajan M.S."/>
            <person name="Dave K.J."/>
            <person name="Vatsa P."/>
            <person name="Nathani N.M."/>
        </authorList>
    </citation>
    <scope>NUCLEOTIDE SEQUENCE [LARGE SCALE GENOMIC DNA]</scope>
    <source>
        <strain evidence="1">KS3-K002</strain>
    </source>
</reference>
<name>A0AAE4ZBJ4_9BACT</name>
<protein>
    <submittedName>
        <fullName evidence="1">Uncharacterized protein</fullName>
    </submittedName>
</protein>
<comment type="caution">
    <text evidence="1">The sequence shown here is derived from an EMBL/GenBank/DDBJ whole genome shotgun (WGS) entry which is preliminary data.</text>
</comment>